<dbReference type="RefSeq" id="WP_171217952.1">
    <property type="nucleotide sequence ID" value="NZ_JABEPP010000002.1"/>
</dbReference>
<dbReference type="Gene3D" id="2.40.30.30">
    <property type="entry name" value="Riboflavin kinase-like"/>
    <property type="match status" value="1"/>
</dbReference>
<evidence type="ECO:0000313" key="18">
    <source>
        <dbReference type="Proteomes" id="UP000564885"/>
    </source>
</evidence>
<comment type="caution">
    <text evidence="17">The sequence shown here is derived from an EMBL/GenBank/DDBJ whole genome shotgun (WGS) entry which is preliminary data.</text>
</comment>
<evidence type="ECO:0000256" key="8">
    <source>
        <dbReference type="ARBA" id="ARBA00022741"/>
    </source>
</evidence>
<evidence type="ECO:0000259" key="16">
    <source>
        <dbReference type="SMART" id="SM00904"/>
    </source>
</evidence>
<dbReference type="InterPro" id="IPR002606">
    <property type="entry name" value="Riboflavin_kinase_bac"/>
</dbReference>
<dbReference type="SUPFAM" id="SSF82114">
    <property type="entry name" value="Riboflavin kinase-like"/>
    <property type="match status" value="1"/>
</dbReference>
<dbReference type="Gene3D" id="3.40.50.620">
    <property type="entry name" value="HUPs"/>
    <property type="match status" value="1"/>
</dbReference>
<reference evidence="17 18" key="1">
    <citation type="submission" date="2020-04" db="EMBL/GenBank/DDBJ databases">
        <title>Enterovirga sp. isolate from soil.</title>
        <authorList>
            <person name="Chea S."/>
            <person name="Kim D.-U."/>
        </authorList>
    </citation>
    <scope>NUCLEOTIDE SEQUENCE [LARGE SCALE GENOMIC DNA]</scope>
    <source>
        <strain evidence="17 18">DB1703</strain>
    </source>
</reference>
<dbReference type="NCBIfam" id="TIGR00083">
    <property type="entry name" value="ribF"/>
    <property type="match status" value="1"/>
</dbReference>
<dbReference type="NCBIfam" id="NF004160">
    <property type="entry name" value="PRK05627.1-3"/>
    <property type="match status" value="1"/>
</dbReference>
<protein>
    <recommendedName>
        <fullName evidence="15">Riboflavin biosynthesis protein</fullName>
    </recommendedName>
    <domain>
        <recommendedName>
            <fullName evidence="15">Riboflavin kinase</fullName>
            <ecNumber evidence="15">2.7.1.26</ecNumber>
        </recommendedName>
        <alternativeName>
            <fullName evidence="15">Flavokinase</fullName>
        </alternativeName>
    </domain>
    <domain>
        <recommendedName>
            <fullName evidence="15">FMN adenylyltransferase</fullName>
            <ecNumber evidence="15">2.7.7.2</ecNumber>
        </recommendedName>
        <alternativeName>
            <fullName evidence="15">FAD pyrophosphorylase</fullName>
        </alternativeName>
        <alternativeName>
            <fullName evidence="15">FAD synthase</fullName>
        </alternativeName>
    </domain>
</protein>
<dbReference type="InterPro" id="IPR023468">
    <property type="entry name" value="Riboflavin_kinase"/>
</dbReference>
<keyword evidence="18" id="KW-1185">Reference proteome</keyword>
<dbReference type="Pfam" id="PF06574">
    <property type="entry name" value="FAD_syn"/>
    <property type="match status" value="1"/>
</dbReference>
<keyword evidence="12" id="KW-0511">Multifunctional enzyme</keyword>
<sequence length="330" mass="35301">MITTSTQPARDLTVCRDGDAVPPHLQGAVIAIGNFDGLHRGHQALVTTAIEGAHREGRPAAILTFDPHPRAFFAPGAAHFRLTPEAVKLKILRALGLDVAFIRRFDASLAATAARDFVSALLRGELAASALVVGGDFHFGRGREGTPAVLAELARENGIGLTMVGTVEADGAPVSSSRIRAALEAGDIAHANALLGYRWFVRREIGHGDKRGRTLGYPTANMSLDPGCRLAHGIYAVRAATAPGEVREGVASFGRRPTFDNGAPLLETYIFDFAEDLYGREIEIELVGRIRSEERFADAEALVAQMKRDEAAARELLARGSSSDLRSFIG</sequence>
<evidence type="ECO:0000256" key="3">
    <source>
        <dbReference type="ARBA" id="ARBA00005201"/>
    </source>
</evidence>
<keyword evidence="6 15" id="KW-0808">Transferase</keyword>
<dbReference type="GO" id="GO:0003919">
    <property type="term" value="F:FMN adenylyltransferase activity"/>
    <property type="evidence" value="ECO:0007669"/>
    <property type="project" value="UniProtKB-UniRule"/>
</dbReference>
<evidence type="ECO:0000256" key="14">
    <source>
        <dbReference type="ARBA" id="ARBA00049494"/>
    </source>
</evidence>
<dbReference type="PIRSF" id="PIRSF004491">
    <property type="entry name" value="FAD_Synth"/>
    <property type="match status" value="1"/>
</dbReference>
<evidence type="ECO:0000256" key="2">
    <source>
        <dbReference type="ARBA" id="ARBA00004726"/>
    </source>
</evidence>
<dbReference type="EMBL" id="JABEPP010000002">
    <property type="protein sequence ID" value="NNM72486.1"/>
    <property type="molecule type" value="Genomic_DNA"/>
</dbReference>
<dbReference type="UniPathway" id="UPA00277">
    <property type="reaction ID" value="UER00407"/>
</dbReference>
<proteinExistence type="inferred from homology"/>
<accession>A0A849HY80</accession>
<comment type="pathway">
    <text evidence="2 15">Cofactor biosynthesis; FAD biosynthesis; FAD from FMN: step 1/1.</text>
</comment>
<evidence type="ECO:0000256" key="11">
    <source>
        <dbReference type="ARBA" id="ARBA00022840"/>
    </source>
</evidence>
<evidence type="ECO:0000256" key="1">
    <source>
        <dbReference type="ARBA" id="ARBA00002121"/>
    </source>
</evidence>
<dbReference type="GO" id="GO:0005524">
    <property type="term" value="F:ATP binding"/>
    <property type="evidence" value="ECO:0007669"/>
    <property type="project" value="UniProtKB-UniRule"/>
</dbReference>
<dbReference type="CDD" id="cd02064">
    <property type="entry name" value="FAD_synthetase_N"/>
    <property type="match status" value="1"/>
</dbReference>
<evidence type="ECO:0000256" key="12">
    <source>
        <dbReference type="ARBA" id="ARBA00023268"/>
    </source>
</evidence>
<dbReference type="UniPathway" id="UPA00276">
    <property type="reaction ID" value="UER00406"/>
</dbReference>
<comment type="function">
    <text evidence="1">Catalyzes the phosphorylation of riboflavin to FMN followed by the adenylation of FMN to FAD.</text>
</comment>
<evidence type="ECO:0000256" key="7">
    <source>
        <dbReference type="ARBA" id="ARBA00022695"/>
    </source>
</evidence>
<evidence type="ECO:0000256" key="10">
    <source>
        <dbReference type="ARBA" id="ARBA00022827"/>
    </source>
</evidence>
<dbReference type="PANTHER" id="PTHR22749:SF6">
    <property type="entry name" value="RIBOFLAVIN KINASE"/>
    <property type="match status" value="1"/>
</dbReference>
<dbReference type="InterPro" id="IPR015865">
    <property type="entry name" value="Riboflavin_kinase_bac/euk"/>
</dbReference>
<dbReference type="GO" id="GO:0006747">
    <property type="term" value="P:FAD biosynthetic process"/>
    <property type="evidence" value="ECO:0007669"/>
    <property type="project" value="UniProtKB-UniRule"/>
</dbReference>
<dbReference type="SMART" id="SM00904">
    <property type="entry name" value="Flavokinase"/>
    <property type="match status" value="1"/>
</dbReference>
<comment type="catalytic activity">
    <reaction evidence="14 15">
        <text>FMN + ATP + H(+) = FAD + diphosphate</text>
        <dbReference type="Rhea" id="RHEA:17237"/>
        <dbReference type="ChEBI" id="CHEBI:15378"/>
        <dbReference type="ChEBI" id="CHEBI:30616"/>
        <dbReference type="ChEBI" id="CHEBI:33019"/>
        <dbReference type="ChEBI" id="CHEBI:57692"/>
        <dbReference type="ChEBI" id="CHEBI:58210"/>
        <dbReference type="EC" id="2.7.7.2"/>
    </reaction>
</comment>
<evidence type="ECO:0000256" key="15">
    <source>
        <dbReference type="PIRNR" id="PIRNR004491"/>
    </source>
</evidence>
<evidence type="ECO:0000256" key="5">
    <source>
        <dbReference type="ARBA" id="ARBA00022643"/>
    </source>
</evidence>
<dbReference type="Pfam" id="PF01687">
    <property type="entry name" value="Flavokinase"/>
    <property type="match status" value="1"/>
</dbReference>
<dbReference type="GO" id="GO:0009231">
    <property type="term" value="P:riboflavin biosynthetic process"/>
    <property type="evidence" value="ECO:0007669"/>
    <property type="project" value="InterPro"/>
</dbReference>
<evidence type="ECO:0000256" key="9">
    <source>
        <dbReference type="ARBA" id="ARBA00022777"/>
    </source>
</evidence>
<evidence type="ECO:0000256" key="6">
    <source>
        <dbReference type="ARBA" id="ARBA00022679"/>
    </source>
</evidence>
<dbReference type="EC" id="2.7.1.26" evidence="15"/>
<dbReference type="InterPro" id="IPR023465">
    <property type="entry name" value="Riboflavin_kinase_dom_sf"/>
</dbReference>
<comment type="catalytic activity">
    <reaction evidence="13 15">
        <text>riboflavin + ATP = FMN + ADP + H(+)</text>
        <dbReference type="Rhea" id="RHEA:14357"/>
        <dbReference type="ChEBI" id="CHEBI:15378"/>
        <dbReference type="ChEBI" id="CHEBI:30616"/>
        <dbReference type="ChEBI" id="CHEBI:57986"/>
        <dbReference type="ChEBI" id="CHEBI:58210"/>
        <dbReference type="ChEBI" id="CHEBI:456216"/>
        <dbReference type="EC" id="2.7.1.26"/>
    </reaction>
</comment>
<dbReference type="SUPFAM" id="SSF52374">
    <property type="entry name" value="Nucleotidylyl transferase"/>
    <property type="match status" value="1"/>
</dbReference>
<comment type="similarity">
    <text evidence="15">Belongs to the ribF family.</text>
</comment>
<evidence type="ECO:0000256" key="13">
    <source>
        <dbReference type="ARBA" id="ARBA00047880"/>
    </source>
</evidence>
<comment type="pathway">
    <text evidence="3 15">Cofactor biosynthesis; FMN biosynthesis; FMN from riboflavin (ATP route): step 1/1.</text>
</comment>
<keyword evidence="8 15" id="KW-0547">Nucleotide-binding</keyword>
<name>A0A849HY80_9HYPH</name>
<dbReference type="AlphaFoldDB" id="A0A849HY80"/>
<keyword evidence="11 15" id="KW-0067">ATP-binding</keyword>
<feature type="domain" description="Riboflavin kinase" evidence="16">
    <location>
        <begin position="194"/>
        <end position="318"/>
    </location>
</feature>
<keyword evidence="7 15" id="KW-0548">Nucleotidyltransferase</keyword>
<keyword evidence="4 15" id="KW-0285">Flavoprotein</keyword>
<organism evidence="17 18">
    <name type="scientific">Enterovirga aerilata</name>
    <dbReference type="NCBI Taxonomy" id="2730920"/>
    <lineage>
        <taxon>Bacteria</taxon>
        <taxon>Pseudomonadati</taxon>
        <taxon>Pseudomonadota</taxon>
        <taxon>Alphaproteobacteria</taxon>
        <taxon>Hyphomicrobiales</taxon>
        <taxon>Methylobacteriaceae</taxon>
        <taxon>Enterovirga</taxon>
    </lineage>
</organism>
<keyword evidence="5 15" id="KW-0288">FMN</keyword>
<dbReference type="FunFam" id="3.40.50.620:FF:000021">
    <property type="entry name" value="Riboflavin biosynthesis protein"/>
    <property type="match status" value="1"/>
</dbReference>
<dbReference type="PANTHER" id="PTHR22749">
    <property type="entry name" value="RIBOFLAVIN KINASE/FMN ADENYLYLTRANSFERASE"/>
    <property type="match status" value="1"/>
</dbReference>
<dbReference type="InterPro" id="IPR014729">
    <property type="entry name" value="Rossmann-like_a/b/a_fold"/>
</dbReference>
<dbReference type="EC" id="2.7.7.2" evidence="15"/>
<gene>
    <name evidence="17" type="ORF">HJG44_08810</name>
</gene>
<dbReference type="InterPro" id="IPR015864">
    <property type="entry name" value="FAD_synthase"/>
</dbReference>
<dbReference type="Proteomes" id="UP000564885">
    <property type="component" value="Unassembled WGS sequence"/>
</dbReference>
<keyword evidence="10 15" id="KW-0274">FAD</keyword>
<dbReference type="GO" id="GO:0009398">
    <property type="term" value="P:FMN biosynthetic process"/>
    <property type="evidence" value="ECO:0007669"/>
    <property type="project" value="UniProtKB-UniRule"/>
</dbReference>
<dbReference type="GO" id="GO:0008531">
    <property type="term" value="F:riboflavin kinase activity"/>
    <property type="evidence" value="ECO:0007669"/>
    <property type="project" value="UniProtKB-UniRule"/>
</dbReference>
<keyword evidence="9 15" id="KW-0418">Kinase</keyword>
<evidence type="ECO:0000256" key="4">
    <source>
        <dbReference type="ARBA" id="ARBA00022630"/>
    </source>
</evidence>
<evidence type="ECO:0000313" key="17">
    <source>
        <dbReference type="EMBL" id="NNM72486.1"/>
    </source>
</evidence>